<organism evidence="1 2">
    <name type="scientific">Candidatus Lumbricidiphila eiseniae</name>
    <dbReference type="NCBI Taxonomy" id="1969409"/>
    <lineage>
        <taxon>Bacteria</taxon>
        <taxon>Bacillati</taxon>
        <taxon>Actinomycetota</taxon>
        <taxon>Actinomycetes</taxon>
        <taxon>Micrococcales</taxon>
        <taxon>Microbacteriaceae</taxon>
        <taxon>Candidatus Lumbricidiphila</taxon>
    </lineage>
</organism>
<sequence>MLSQPLFKVATYLSYGMVEVTEFTLTVKQKQNRSNRYPSSRGLILNRASKAHAAARSFRPEKTPTLVHTGALPAPTLPILQNGPCLQI</sequence>
<evidence type="ECO:0000313" key="1">
    <source>
        <dbReference type="EMBL" id="PDQ34069.1"/>
    </source>
</evidence>
<evidence type="ECO:0000313" key="2">
    <source>
        <dbReference type="Proteomes" id="UP000219994"/>
    </source>
</evidence>
<reference evidence="2" key="1">
    <citation type="submission" date="2017-03" db="EMBL/GenBank/DDBJ databases">
        <authorList>
            <person name="Lund M.B."/>
        </authorList>
    </citation>
    <scope>NUCLEOTIDE SEQUENCE [LARGE SCALE GENOMIC DNA]</scope>
</reference>
<dbReference type="AlphaFoldDB" id="A0A2A6FMT8"/>
<name>A0A2A6FMT8_9MICO</name>
<protein>
    <submittedName>
        <fullName evidence="1">Uncharacterized protein</fullName>
    </submittedName>
</protein>
<gene>
    <name evidence="1" type="ORF">B5766_13210</name>
</gene>
<accession>A0A2A6FMT8</accession>
<comment type="caution">
    <text evidence="1">The sequence shown here is derived from an EMBL/GenBank/DDBJ whole genome shotgun (WGS) entry which is preliminary data.</text>
</comment>
<proteinExistence type="predicted"/>
<dbReference type="Proteomes" id="UP000219994">
    <property type="component" value="Unassembled WGS sequence"/>
</dbReference>
<dbReference type="EMBL" id="NAEP01000073">
    <property type="protein sequence ID" value="PDQ34069.1"/>
    <property type="molecule type" value="Genomic_DNA"/>
</dbReference>